<accession>A0A0D0A0F4</accession>
<dbReference type="AlphaFoldDB" id="A0A0D0A0F4"/>
<reference evidence="2" key="2">
    <citation type="submission" date="2015-01" db="EMBL/GenBank/DDBJ databases">
        <title>Evolutionary Origins and Diversification of the Mycorrhizal Mutualists.</title>
        <authorList>
            <consortium name="DOE Joint Genome Institute"/>
            <consortium name="Mycorrhizal Genomics Consortium"/>
            <person name="Kohler A."/>
            <person name="Kuo A."/>
            <person name="Nagy L.G."/>
            <person name="Floudas D."/>
            <person name="Copeland A."/>
            <person name="Barry K.W."/>
            <person name="Cichocki N."/>
            <person name="Veneault-Fourrey C."/>
            <person name="LaButti K."/>
            <person name="Lindquist E.A."/>
            <person name="Lipzen A."/>
            <person name="Lundell T."/>
            <person name="Morin E."/>
            <person name="Murat C."/>
            <person name="Riley R."/>
            <person name="Ohm R."/>
            <person name="Sun H."/>
            <person name="Tunlid A."/>
            <person name="Henrissat B."/>
            <person name="Grigoriev I.V."/>
            <person name="Hibbett D.S."/>
            <person name="Martin F."/>
        </authorList>
    </citation>
    <scope>NUCLEOTIDE SEQUENCE [LARGE SCALE GENOMIC DNA]</scope>
    <source>
        <strain evidence="2">441</strain>
    </source>
</reference>
<gene>
    <name evidence="1" type="ORF">PISMIDRAFT_338734</name>
</gene>
<name>A0A0D0A0F4_9AGAM</name>
<evidence type="ECO:0000313" key="1">
    <source>
        <dbReference type="EMBL" id="KIK25498.1"/>
    </source>
</evidence>
<reference evidence="1 2" key="1">
    <citation type="submission" date="2014-04" db="EMBL/GenBank/DDBJ databases">
        <authorList>
            <consortium name="DOE Joint Genome Institute"/>
            <person name="Kuo A."/>
            <person name="Kohler A."/>
            <person name="Costa M.D."/>
            <person name="Nagy L.G."/>
            <person name="Floudas D."/>
            <person name="Copeland A."/>
            <person name="Barry K.W."/>
            <person name="Cichocki N."/>
            <person name="Veneault-Fourrey C."/>
            <person name="LaButti K."/>
            <person name="Lindquist E.A."/>
            <person name="Lipzen A."/>
            <person name="Lundell T."/>
            <person name="Morin E."/>
            <person name="Murat C."/>
            <person name="Sun H."/>
            <person name="Tunlid A."/>
            <person name="Henrissat B."/>
            <person name="Grigoriev I.V."/>
            <person name="Hibbett D.S."/>
            <person name="Martin F."/>
            <person name="Nordberg H.P."/>
            <person name="Cantor M.N."/>
            <person name="Hua S.X."/>
        </authorList>
    </citation>
    <scope>NUCLEOTIDE SEQUENCE [LARGE SCALE GENOMIC DNA]</scope>
    <source>
        <strain evidence="1 2">441</strain>
    </source>
</reference>
<proteinExistence type="predicted"/>
<protein>
    <submittedName>
        <fullName evidence="1">Uncharacterized protein</fullName>
    </submittedName>
</protein>
<dbReference type="Proteomes" id="UP000054018">
    <property type="component" value="Unassembled WGS sequence"/>
</dbReference>
<evidence type="ECO:0000313" key="2">
    <source>
        <dbReference type="Proteomes" id="UP000054018"/>
    </source>
</evidence>
<dbReference type="HOGENOM" id="CLU_2237661_0_0_1"/>
<sequence>MEEWSSPQLTRKQHSLLGLFDKKICPIIRSIIMTRIESSGIVSIPRKHEELTLPIQAGSGRTVPPVHRCIVEPLTRLMATPECAKGLLVAARTDSRRQVIIFSHK</sequence>
<organism evidence="1 2">
    <name type="scientific">Pisolithus microcarpus 441</name>
    <dbReference type="NCBI Taxonomy" id="765257"/>
    <lineage>
        <taxon>Eukaryota</taxon>
        <taxon>Fungi</taxon>
        <taxon>Dikarya</taxon>
        <taxon>Basidiomycota</taxon>
        <taxon>Agaricomycotina</taxon>
        <taxon>Agaricomycetes</taxon>
        <taxon>Agaricomycetidae</taxon>
        <taxon>Boletales</taxon>
        <taxon>Sclerodermatineae</taxon>
        <taxon>Pisolithaceae</taxon>
        <taxon>Pisolithus</taxon>
    </lineage>
</organism>
<dbReference type="EMBL" id="KN833707">
    <property type="protein sequence ID" value="KIK25498.1"/>
    <property type="molecule type" value="Genomic_DNA"/>
</dbReference>
<keyword evidence="2" id="KW-1185">Reference proteome</keyword>